<reference evidence="2 3" key="1">
    <citation type="journal article" date="2019" name="Int. J. Syst. Evol. Microbiol.">
        <title>The Global Catalogue of Microorganisms (GCM) 10K type strain sequencing project: providing services to taxonomists for standard genome sequencing and annotation.</title>
        <authorList>
            <consortium name="The Broad Institute Genomics Platform"/>
            <consortium name="The Broad Institute Genome Sequencing Center for Infectious Disease"/>
            <person name="Wu L."/>
            <person name="Ma J."/>
        </authorList>
    </citation>
    <scope>NUCLEOTIDE SEQUENCE [LARGE SCALE GENOMIC DNA]</scope>
    <source>
        <strain evidence="2 3">JCM 4524</strain>
    </source>
</reference>
<protein>
    <submittedName>
        <fullName evidence="2">Uncharacterized protein</fullName>
    </submittedName>
</protein>
<evidence type="ECO:0000256" key="1">
    <source>
        <dbReference type="SAM" id="MobiDB-lite"/>
    </source>
</evidence>
<feature type="region of interest" description="Disordered" evidence="1">
    <location>
        <begin position="1"/>
        <end position="24"/>
    </location>
</feature>
<keyword evidence="3" id="KW-1185">Reference proteome</keyword>
<comment type="caution">
    <text evidence="2">The sequence shown here is derived from an EMBL/GenBank/DDBJ whole genome shotgun (WGS) entry which is preliminary data.</text>
</comment>
<gene>
    <name evidence="2" type="ORF">GCM10010307_29250</name>
</gene>
<dbReference type="Proteomes" id="UP001500151">
    <property type="component" value="Unassembled WGS sequence"/>
</dbReference>
<proteinExistence type="predicted"/>
<name>A0ABN3QSU0_9ACTN</name>
<evidence type="ECO:0000313" key="2">
    <source>
        <dbReference type="EMBL" id="GAA2634212.1"/>
    </source>
</evidence>
<evidence type="ECO:0000313" key="3">
    <source>
        <dbReference type="Proteomes" id="UP001500151"/>
    </source>
</evidence>
<accession>A0ABN3QSU0</accession>
<dbReference type="EMBL" id="BAAASJ010000031">
    <property type="protein sequence ID" value="GAA2634212.1"/>
    <property type="molecule type" value="Genomic_DNA"/>
</dbReference>
<sequence length="52" mass="5517">MEKAGVTLNNTPATAAELQRDRREKGGQELAELLAGATPFYGSLIPYVTPVA</sequence>
<organism evidence="2 3">
    <name type="scientific">Streptomyces vastus</name>
    <dbReference type="NCBI Taxonomy" id="285451"/>
    <lineage>
        <taxon>Bacteria</taxon>
        <taxon>Bacillati</taxon>
        <taxon>Actinomycetota</taxon>
        <taxon>Actinomycetes</taxon>
        <taxon>Kitasatosporales</taxon>
        <taxon>Streptomycetaceae</taxon>
        <taxon>Streptomyces</taxon>
    </lineage>
</organism>